<dbReference type="InterPro" id="IPR011701">
    <property type="entry name" value="MFS"/>
</dbReference>
<dbReference type="Gene3D" id="1.20.1250.20">
    <property type="entry name" value="MFS general substrate transporter like domains"/>
    <property type="match status" value="2"/>
</dbReference>
<feature type="transmembrane region" description="Helical" evidence="6">
    <location>
        <begin position="139"/>
        <end position="161"/>
    </location>
</feature>
<protein>
    <recommendedName>
        <fullName evidence="7">Major facilitator superfamily (MFS) profile domain-containing protein</fullName>
    </recommendedName>
</protein>
<evidence type="ECO:0000256" key="3">
    <source>
        <dbReference type="ARBA" id="ARBA00022692"/>
    </source>
</evidence>
<organism evidence="8 9">
    <name type="scientific">Rhizoctonia solani</name>
    <dbReference type="NCBI Taxonomy" id="456999"/>
    <lineage>
        <taxon>Eukaryota</taxon>
        <taxon>Fungi</taxon>
        <taxon>Dikarya</taxon>
        <taxon>Basidiomycota</taxon>
        <taxon>Agaricomycotina</taxon>
        <taxon>Agaricomycetes</taxon>
        <taxon>Cantharellales</taxon>
        <taxon>Ceratobasidiaceae</taxon>
        <taxon>Rhizoctonia</taxon>
    </lineage>
</organism>
<evidence type="ECO:0000313" key="8">
    <source>
        <dbReference type="EMBL" id="CAE6489934.1"/>
    </source>
</evidence>
<evidence type="ECO:0000256" key="2">
    <source>
        <dbReference type="ARBA" id="ARBA00022448"/>
    </source>
</evidence>
<evidence type="ECO:0000259" key="7">
    <source>
        <dbReference type="PROSITE" id="PS50850"/>
    </source>
</evidence>
<accession>A0A8H3H739</accession>
<feature type="transmembrane region" description="Helical" evidence="6">
    <location>
        <begin position="114"/>
        <end position="133"/>
    </location>
</feature>
<keyword evidence="4 6" id="KW-1133">Transmembrane helix</keyword>
<gene>
    <name evidence="8" type="ORF">RDB_LOCUS137786</name>
</gene>
<feature type="transmembrane region" description="Helical" evidence="6">
    <location>
        <begin position="339"/>
        <end position="360"/>
    </location>
</feature>
<keyword evidence="3 6" id="KW-0812">Transmembrane</keyword>
<dbReference type="PROSITE" id="PS50850">
    <property type="entry name" value="MFS"/>
    <property type="match status" value="1"/>
</dbReference>
<comment type="subcellular location">
    <subcellularLocation>
        <location evidence="1">Membrane</location>
        <topology evidence="1">Multi-pass membrane protein</topology>
    </subcellularLocation>
</comment>
<comment type="caution">
    <text evidence="8">The sequence shown here is derived from an EMBL/GenBank/DDBJ whole genome shotgun (WGS) entry which is preliminary data.</text>
</comment>
<evidence type="ECO:0000256" key="5">
    <source>
        <dbReference type="ARBA" id="ARBA00023136"/>
    </source>
</evidence>
<dbReference type="AlphaFoldDB" id="A0A8H3H739"/>
<dbReference type="PANTHER" id="PTHR43791">
    <property type="entry name" value="PERMEASE-RELATED"/>
    <property type="match status" value="1"/>
</dbReference>
<keyword evidence="2" id="KW-0813">Transport</keyword>
<evidence type="ECO:0000256" key="1">
    <source>
        <dbReference type="ARBA" id="ARBA00004141"/>
    </source>
</evidence>
<evidence type="ECO:0000313" key="9">
    <source>
        <dbReference type="Proteomes" id="UP000663888"/>
    </source>
</evidence>
<dbReference type="Proteomes" id="UP000663888">
    <property type="component" value="Unassembled WGS sequence"/>
</dbReference>
<keyword evidence="5 6" id="KW-0472">Membrane</keyword>
<feature type="transmembrane region" description="Helical" evidence="6">
    <location>
        <begin position="433"/>
        <end position="454"/>
    </location>
</feature>
<dbReference type="InterPro" id="IPR020846">
    <property type="entry name" value="MFS_dom"/>
</dbReference>
<reference evidence="8" key="1">
    <citation type="submission" date="2021-01" db="EMBL/GenBank/DDBJ databases">
        <authorList>
            <person name="Kaushik A."/>
        </authorList>
    </citation>
    <scope>NUCLEOTIDE SEQUENCE</scope>
    <source>
        <strain evidence="8">AG4-R118</strain>
    </source>
</reference>
<feature type="transmembrane region" description="Helical" evidence="6">
    <location>
        <begin position="173"/>
        <end position="194"/>
    </location>
</feature>
<dbReference type="GO" id="GO:0016020">
    <property type="term" value="C:membrane"/>
    <property type="evidence" value="ECO:0007669"/>
    <property type="project" value="UniProtKB-SubCell"/>
</dbReference>
<sequence length="470" mass="52226">MADTSSETLDIEKYIDFSPSYDTILDEDDERRLIRKIDLRIIPASIIIYLLSFLDRSNIGNARLLNDTSGHSLMKTLNLTNQQFILALQTFLVAYTVFETPSNYFLKIFRPSRWFALLMFLWGSTTMALGGVQNYAGLAAVRFFLGATEAGLFPGLVYLFTFWYRPEERSLRIALVWASATLAGAFGGAIAYGVGYMNMVRGLEAWRWLFILEGMPTVISSFFVFLFFPDFPDTVTWLSDEERALAIGRLKGLASTQSSRFTWAEAKATLTDWRLYGHYVGYICTAIPLTSLSLFLPTLVSGLGYSGLQAQLFTVPPYACAYFVTLPCAWVGDRYNMRSLVSSCCMLTASISFLLEALLPDTAFKARYGVLCLATASSFASVAPLLGWLSSNLHTTGAAGLALGLAWSFAGPGQIIGVWIYKANESPGYFTGHMVNFAILLLGTCIFIGLRTLYSMRNRKLPEGSRLWVL</sequence>
<feature type="transmembrane region" description="Helical" evidence="6">
    <location>
        <begin position="401"/>
        <end position="421"/>
    </location>
</feature>
<dbReference type="Pfam" id="PF07690">
    <property type="entry name" value="MFS_1"/>
    <property type="match status" value="1"/>
</dbReference>
<feature type="transmembrane region" description="Helical" evidence="6">
    <location>
        <begin position="206"/>
        <end position="228"/>
    </location>
</feature>
<feature type="transmembrane region" description="Helical" evidence="6">
    <location>
        <begin position="366"/>
        <end position="389"/>
    </location>
</feature>
<dbReference type="SUPFAM" id="SSF103473">
    <property type="entry name" value="MFS general substrate transporter"/>
    <property type="match status" value="1"/>
</dbReference>
<evidence type="ECO:0000256" key="4">
    <source>
        <dbReference type="ARBA" id="ARBA00022989"/>
    </source>
</evidence>
<name>A0A8H3H739_9AGAM</name>
<dbReference type="FunFam" id="1.20.1250.20:FF:000013">
    <property type="entry name" value="MFS general substrate transporter"/>
    <property type="match status" value="1"/>
</dbReference>
<dbReference type="FunFam" id="1.20.1250.20:FF:000057">
    <property type="entry name" value="MFS general substrate transporter"/>
    <property type="match status" value="1"/>
</dbReference>
<dbReference type="EMBL" id="CAJMWX010001462">
    <property type="protein sequence ID" value="CAE6489934.1"/>
    <property type="molecule type" value="Genomic_DNA"/>
</dbReference>
<evidence type="ECO:0000256" key="6">
    <source>
        <dbReference type="SAM" id="Phobius"/>
    </source>
</evidence>
<feature type="transmembrane region" description="Helical" evidence="6">
    <location>
        <begin position="279"/>
        <end position="300"/>
    </location>
</feature>
<dbReference type="GO" id="GO:0022857">
    <property type="term" value="F:transmembrane transporter activity"/>
    <property type="evidence" value="ECO:0007669"/>
    <property type="project" value="InterPro"/>
</dbReference>
<feature type="transmembrane region" description="Helical" evidence="6">
    <location>
        <begin position="312"/>
        <end position="332"/>
    </location>
</feature>
<dbReference type="InterPro" id="IPR036259">
    <property type="entry name" value="MFS_trans_sf"/>
</dbReference>
<feature type="domain" description="Major facilitator superfamily (MFS) profile" evidence="7">
    <location>
        <begin position="41"/>
        <end position="461"/>
    </location>
</feature>
<dbReference type="PANTHER" id="PTHR43791:SF49">
    <property type="entry name" value="TRANSPORTER, PUTATIVE (AFU_ORTHOLOGUE AFUA_4G04250)-RELATED"/>
    <property type="match status" value="1"/>
</dbReference>
<proteinExistence type="predicted"/>